<dbReference type="AlphaFoldDB" id="A0A0C2W488"/>
<evidence type="ECO:0008006" key="4">
    <source>
        <dbReference type="Google" id="ProtNLM"/>
    </source>
</evidence>
<protein>
    <recommendedName>
        <fullName evidence="4">Senescence domain-containing protein</fullName>
    </recommendedName>
</protein>
<dbReference type="STRING" id="933852.A0A0C2W488"/>
<proteinExistence type="predicted"/>
<reference evidence="2 3" key="1">
    <citation type="submission" date="2014-04" db="EMBL/GenBank/DDBJ databases">
        <authorList>
            <consortium name="DOE Joint Genome Institute"/>
            <person name="Kuo A."/>
            <person name="Zuccaro A."/>
            <person name="Kohler A."/>
            <person name="Nagy L.G."/>
            <person name="Floudas D."/>
            <person name="Copeland A."/>
            <person name="Barry K.W."/>
            <person name="Cichocki N."/>
            <person name="Veneault-Fourrey C."/>
            <person name="LaButti K."/>
            <person name="Lindquist E.A."/>
            <person name="Lipzen A."/>
            <person name="Lundell T."/>
            <person name="Morin E."/>
            <person name="Murat C."/>
            <person name="Sun H."/>
            <person name="Tunlid A."/>
            <person name="Henrissat B."/>
            <person name="Grigoriev I.V."/>
            <person name="Hibbett D.S."/>
            <person name="Martin F."/>
            <person name="Nordberg H.P."/>
            <person name="Cantor M.N."/>
            <person name="Hua S.X."/>
        </authorList>
    </citation>
    <scope>NUCLEOTIDE SEQUENCE [LARGE SCALE GENOMIC DNA]</scope>
    <source>
        <strain evidence="2 3">MAFF 305830</strain>
    </source>
</reference>
<organism evidence="2 3">
    <name type="scientific">Serendipita vermifera MAFF 305830</name>
    <dbReference type="NCBI Taxonomy" id="933852"/>
    <lineage>
        <taxon>Eukaryota</taxon>
        <taxon>Fungi</taxon>
        <taxon>Dikarya</taxon>
        <taxon>Basidiomycota</taxon>
        <taxon>Agaricomycotina</taxon>
        <taxon>Agaricomycetes</taxon>
        <taxon>Sebacinales</taxon>
        <taxon>Serendipitaceae</taxon>
        <taxon>Serendipita</taxon>
    </lineage>
</organism>
<gene>
    <name evidence="2" type="ORF">M408DRAFT_12627</name>
</gene>
<reference evidence="3" key="2">
    <citation type="submission" date="2015-01" db="EMBL/GenBank/DDBJ databases">
        <title>Evolutionary Origins and Diversification of the Mycorrhizal Mutualists.</title>
        <authorList>
            <consortium name="DOE Joint Genome Institute"/>
            <consortium name="Mycorrhizal Genomics Consortium"/>
            <person name="Kohler A."/>
            <person name="Kuo A."/>
            <person name="Nagy L.G."/>
            <person name="Floudas D."/>
            <person name="Copeland A."/>
            <person name="Barry K.W."/>
            <person name="Cichocki N."/>
            <person name="Veneault-Fourrey C."/>
            <person name="LaButti K."/>
            <person name="Lindquist E.A."/>
            <person name="Lipzen A."/>
            <person name="Lundell T."/>
            <person name="Morin E."/>
            <person name="Murat C."/>
            <person name="Riley R."/>
            <person name="Ohm R."/>
            <person name="Sun H."/>
            <person name="Tunlid A."/>
            <person name="Henrissat B."/>
            <person name="Grigoriev I.V."/>
            <person name="Hibbett D.S."/>
            <person name="Martin F."/>
        </authorList>
    </citation>
    <scope>NUCLEOTIDE SEQUENCE [LARGE SCALE GENOMIC DNA]</scope>
    <source>
        <strain evidence="3">MAFF 305830</strain>
    </source>
</reference>
<name>A0A0C2W488_SERVB</name>
<dbReference type="HOGENOM" id="CLU_557972_0_0_1"/>
<feature type="region of interest" description="Disordered" evidence="1">
    <location>
        <begin position="191"/>
        <end position="236"/>
    </location>
</feature>
<dbReference type="EMBL" id="KN824387">
    <property type="protein sequence ID" value="KIM21283.1"/>
    <property type="molecule type" value="Genomic_DNA"/>
</dbReference>
<accession>A0A0C2W488</accession>
<keyword evidence="3" id="KW-1185">Reference proteome</keyword>
<evidence type="ECO:0000256" key="1">
    <source>
        <dbReference type="SAM" id="MobiDB-lite"/>
    </source>
</evidence>
<sequence length="489" mass="51379">MTPTQGFTHSAKSAIHNLYANPSTACRSVDSLIAYFLFKPFAKVAKFALKVVSTAASVVGRVISFIPGVGKVVGKDFYGISKGLDVASNAIPAKLDPKLEKGMAIMPKIQRPVVPLAQLLMLFSSVTWVNLSPARDMWEEDELFERDIPQLDVRSFDGGEGLEARGLSLFERPGVTVGQCTTSVCTAKTPGTATSAKTRTHFSRDDTTGALNSFGHAKRKPVDDSPTTSHRSADKQVLQRRGVFDKIGNAFKGAFNKVKNVAQKAVNGVKNVAQKAVNGVKQVANKAVNGVKNTVKKAVNGVKNVTNKAANGVKNAVKKAVNGVRNATNKAVNGVKKVVNKAVNGVKKVVNTVKQGAKNVINKVKQGVKTAIQKTKQGLVKAGGWIKKNGAQIAKFALKIHSTGAGLASKFAKFIPVPGVNKAVSAALQAASMVTGMASDAIPANMDPKLQKGMKVLNIVQDPLGAAAEKVGGKGGQVLGMLATAVNIL</sequence>
<dbReference type="Proteomes" id="UP000054097">
    <property type="component" value="Unassembled WGS sequence"/>
</dbReference>
<evidence type="ECO:0000313" key="2">
    <source>
        <dbReference type="EMBL" id="KIM21283.1"/>
    </source>
</evidence>
<dbReference type="Gene3D" id="1.20.120.20">
    <property type="entry name" value="Apolipoprotein"/>
    <property type="match status" value="1"/>
</dbReference>
<dbReference type="OrthoDB" id="3058140at2759"/>
<evidence type="ECO:0000313" key="3">
    <source>
        <dbReference type="Proteomes" id="UP000054097"/>
    </source>
</evidence>
<dbReference type="Gene3D" id="1.10.287.700">
    <property type="entry name" value="Helix hairpin bin"/>
    <property type="match status" value="1"/>
</dbReference>